<dbReference type="InterPro" id="IPR006684">
    <property type="entry name" value="YbgC/YbaW"/>
</dbReference>
<dbReference type="PANTHER" id="PTHR31793:SF27">
    <property type="entry name" value="NOVEL THIOESTERASE SUPERFAMILY DOMAIN AND SAPOSIN A-TYPE DOMAIN CONTAINING PROTEIN (0610012H03RIK)"/>
    <property type="match status" value="1"/>
</dbReference>
<dbReference type="SUPFAM" id="SSF54637">
    <property type="entry name" value="Thioesterase/thiol ester dehydrase-isomerase"/>
    <property type="match status" value="1"/>
</dbReference>
<dbReference type="NCBIfam" id="TIGR00051">
    <property type="entry name" value="YbgC/FadM family acyl-CoA thioesterase"/>
    <property type="match status" value="1"/>
</dbReference>
<accession>A0A2S0HY14</accession>
<dbReference type="RefSeq" id="WP_105216782.1">
    <property type="nucleotide sequence ID" value="NZ_CP027062.1"/>
</dbReference>
<comment type="similarity">
    <text evidence="1">Belongs to the 4-hydroxybenzoyl-CoA thioesterase family.</text>
</comment>
<organism evidence="3 4">
    <name type="scientific">Pukyongia salina</name>
    <dbReference type="NCBI Taxonomy" id="2094025"/>
    <lineage>
        <taxon>Bacteria</taxon>
        <taxon>Pseudomonadati</taxon>
        <taxon>Bacteroidota</taxon>
        <taxon>Flavobacteriia</taxon>
        <taxon>Flavobacteriales</taxon>
        <taxon>Flavobacteriaceae</taxon>
        <taxon>Pukyongia</taxon>
    </lineage>
</organism>
<evidence type="ECO:0000313" key="3">
    <source>
        <dbReference type="EMBL" id="AVI51542.1"/>
    </source>
</evidence>
<sequence>MKKNITKLRVRYGETDQMGVVYYGNYAQYLEQGRTEWLRELGFSYRWMEENNIKLPVIKLVIDYKLPARYDDEIFITTTLKKLPTVRIEFDYEIHNAEGALLVTASTTLVFVDMQTNKLKRAPDYLLEKLKE</sequence>
<keyword evidence="4" id="KW-1185">Reference proteome</keyword>
<dbReference type="InterPro" id="IPR050563">
    <property type="entry name" value="4-hydroxybenzoyl-CoA_TE"/>
</dbReference>
<dbReference type="OrthoDB" id="9800856at2"/>
<evidence type="ECO:0000313" key="4">
    <source>
        <dbReference type="Proteomes" id="UP000238442"/>
    </source>
</evidence>
<keyword evidence="2" id="KW-0378">Hydrolase</keyword>
<evidence type="ECO:0000256" key="2">
    <source>
        <dbReference type="ARBA" id="ARBA00022801"/>
    </source>
</evidence>
<name>A0A2S0HY14_9FLAO</name>
<reference evidence="3 4" key="1">
    <citation type="submission" date="2018-02" db="EMBL/GenBank/DDBJ databases">
        <title>Genomic analysis of the strain RR4-38 isolated from a seawater recirculating aquaculture system.</title>
        <authorList>
            <person name="Kim Y.-S."/>
            <person name="Jang Y.H."/>
            <person name="Kim K.-H."/>
        </authorList>
    </citation>
    <scope>NUCLEOTIDE SEQUENCE [LARGE SCALE GENOMIC DNA]</scope>
    <source>
        <strain evidence="3 4">RR4-38</strain>
    </source>
</reference>
<dbReference type="PIRSF" id="PIRSF003230">
    <property type="entry name" value="YbgC"/>
    <property type="match status" value="1"/>
</dbReference>
<dbReference type="CDD" id="cd00586">
    <property type="entry name" value="4HBT"/>
    <property type="match status" value="1"/>
</dbReference>
<dbReference type="GO" id="GO:0047617">
    <property type="term" value="F:fatty acyl-CoA hydrolase activity"/>
    <property type="evidence" value="ECO:0007669"/>
    <property type="project" value="TreeGrafter"/>
</dbReference>
<dbReference type="EMBL" id="CP027062">
    <property type="protein sequence ID" value="AVI51542.1"/>
    <property type="molecule type" value="Genomic_DNA"/>
</dbReference>
<proteinExistence type="inferred from homology"/>
<dbReference type="InterPro" id="IPR029069">
    <property type="entry name" value="HotDog_dom_sf"/>
</dbReference>
<dbReference type="Pfam" id="PF13279">
    <property type="entry name" value="4HBT_2"/>
    <property type="match status" value="1"/>
</dbReference>
<dbReference type="AlphaFoldDB" id="A0A2S0HY14"/>
<dbReference type="PANTHER" id="PTHR31793">
    <property type="entry name" value="4-HYDROXYBENZOYL-COA THIOESTERASE FAMILY MEMBER"/>
    <property type="match status" value="1"/>
</dbReference>
<gene>
    <name evidence="3" type="ORF">C5O00_10345</name>
</gene>
<protein>
    <submittedName>
        <fullName evidence="3">Thioesterase</fullName>
    </submittedName>
</protein>
<evidence type="ECO:0000256" key="1">
    <source>
        <dbReference type="ARBA" id="ARBA00005953"/>
    </source>
</evidence>
<dbReference type="KEGG" id="aue:C5O00_10345"/>
<dbReference type="Gene3D" id="3.10.129.10">
    <property type="entry name" value="Hotdog Thioesterase"/>
    <property type="match status" value="1"/>
</dbReference>
<dbReference type="Proteomes" id="UP000238442">
    <property type="component" value="Chromosome"/>
</dbReference>